<dbReference type="AlphaFoldDB" id="A0A2Z5G5Y3"/>
<accession>A0A2Z5G5Y3</accession>
<gene>
    <name evidence="1" type="ORF">ACPOL_5113</name>
</gene>
<protein>
    <submittedName>
        <fullName evidence="1">Uncharacterized protein</fullName>
    </submittedName>
</protein>
<organism evidence="1 2">
    <name type="scientific">Acidisarcina polymorpha</name>
    <dbReference type="NCBI Taxonomy" id="2211140"/>
    <lineage>
        <taxon>Bacteria</taxon>
        <taxon>Pseudomonadati</taxon>
        <taxon>Acidobacteriota</taxon>
        <taxon>Terriglobia</taxon>
        <taxon>Terriglobales</taxon>
        <taxon>Acidobacteriaceae</taxon>
        <taxon>Acidisarcina</taxon>
    </lineage>
</organism>
<evidence type="ECO:0000313" key="1">
    <source>
        <dbReference type="EMBL" id="AXC14369.1"/>
    </source>
</evidence>
<dbReference type="Proteomes" id="UP000253606">
    <property type="component" value="Chromosome"/>
</dbReference>
<name>A0A2Z5G5Y3_9BACT</name>
<reference evidence="1 2" key="1">
    <citation type="journal article" date="2018" name="Front. Microbiol.">
        <title>Hydrolytic Capabilities as a Key to Environmental Success: Chitinolytic and Cellulolytic Acidobacteria From Acidic Sub-arctic Soils and Boreal Peatlands.</title>
        <authorList>
            <person name="Belova S.E."/>
            <person name="Ravin N.V."/>
            <person name="Pankratov T.A."/>
            <person name="Rakitin A.L."/>
            <person name="Ivanova A.A."/>
            <person name="Beletsky A.V."/>
            <person name="Mardanov A.V."/>
            <person name="Sinninghe Damste J.S."/>
            <person name="Dedysh S.N."/>
        </authorList>
    </citation>
    <scope>NUCLEOTIDE SEQUENCE [LARGE SCALE GENOMIC DNA]</scope>
    <source>
        <strain evidence="1 2">SBC82</strain>
    </source>
</reference>
<dbReference type="KEGG" id="abas:ACPOL_5113"/>
<keyword evidence="2" id="KW-1185">Reference proteome</keyword>
<evidence type="ECO:0000313" key="2">
    <source>
        <dbReference type="Proteomes" id="UP000253606"/>
    </source>
</evidence>
<proteinExistence type="predicted"/>
<sequence>MLATSAVSAQVIDGFAWVDMKTDAQTVAKVTTFLSAKPYTALREIGVIGQQALVIATLRKDPTANPGNDVFTAYGVSLKDGSVEELLSGTSLKYIDWQKFYDYDTPELLATYDDCAQCKATTFLTAFYIDRKTKRWGARWRRQIAGAPIYSADTAGDHVYALFMNVDQRVVLDTWTSYPEQKKSSRGGEYLFEYRIDPLSDQGTSRPVTGRDALPVKQRLCRGADVVFGIAGGQESAACKGFAGTGQRAR</sequence>
<dbReference type="EMBL" id="CP030840">
    <property type="protein sequence ID" value="AXC14369.1"/>
    <property type="molecule type" value="Genomic_DNA"/>
</dbReference>